<dbReference type="EMBL" id="JACHOO010000004">
    <property type="protein sequence ID" value="MBB5753258.1"/>
    <property type="molecule type" value="Genomic_DNA"/>
</dbReference>
<reference evidence="1 2" key="1">
    <citation type="submission" date="2020-08" db="EMBL/GenBank/DDBJ databases">
        <title>Genomic Encyclopedia of Type Strains, Phase IV (KMG-IV): sequencing the most valuable type-strain genomes for metagenomic binning, comparative biology and taxonomic classification.</title>
        <authorList>
            <person name="Goeker M."/>
        </authorList>
    </citation>
    <scope>NUCLEOTIDE SEQUENCE [LARGE SCALE GENOMIC DNA]</scope>
    <source>
        <strain evidence="1 2">DSM 16268</strain>
    </source>
</reference>
<evidence type="ECO:0000313" key="1">
    <source>
        <dbReference type="EMBL" id="MBB5753258.1"/>
    </source>
</evidence>
<name>A0A7W9FM74_9HYPH</name>
<dbReference type="RefSeq" id="WP_183855899.1">
    <property type="nucleotide sequence ID" value="NZ_JACHOO010000004.1"/>
</dbReference>
<gene>
    <name evidence="1" type="ORF">GGQ63_002324</name>
</gene>
<comment type="caution">
    <text evidence="1">The sequence shown here is derived from an EMBL/GenBank/DDBJ whole genome shotgun (WGS) entry which is preliminary data.</text>
</comment>
<protein>
    <submittedName>
        <fullName evidence="1">Uncharacterized protein</fullName>
    </submittedName>
</protein>
<sequence length="62" mass="7155">MIPASYLFRNRYDQHFDGPDGDDALLARRRDARPSLSAILADFLLTGPLRGDRTDRPRRRGR</sequence>
<evidence type="ECO:0000313" key="2">
    <source>
        <dbReference type="Proteomes" id="UP000523821"/>
    </source>
</evidence>
<dbReference type="AlphaFoldDB" id="A0A7W9FM74"/>
<keyword evidence="2" id="KW-1185">Reference proteome</keyword>
<dbReference type="Proteomes" id="UP000523821">
    <property type="component" value="Unassembled WGS sequence"/>
</dbReference>
<organism evidence="1 2">
    <name type="scientific">Prosthecomicrobium pneumaticum</name>
    <dbReference type="NCBI Taxonomy" id="81895"/>
    <lineage>
        <taxon>Bacteria</taxon>
        <taxon>Pseudomonadati</taxon>
        <taxon>Pseudomonadota</taxon>
        <taxon>Alphaproteobacteria</taxon>
        <taxon>Hyphomicrobiales</taxon>
        <taxon>Kaistiaceae</taxon>
        <taxon>Prosthecomicrobium</taxon>
    </lineage>
</organism>
<proteinExistence type="predicted"/>
<accession>A0A7W9FM74</accession>